<evidence type="ECO:0000313" key="3">
    <source>
        <dbReference type="WBParaSite" id="Csp11.Scaffold620.g6114.t1"/>
    </source>
</evidence>
<dbReference type="AlphaFoldDB" id="A0A1I7THZ1"/>
<keyword evidence="2" id="KW-1185">Reference proteome</keyword>
<sequence>MKKFPLFEITMLSMCSKRTCSWIKAFRVRRNAFEIKVVSYIEKTVYLCNEPEKEKLRFNITSTMSEEMRESVKIGDSGFQMSIEETKELLSEKSIIYPIRMYMENQIEGLKVVSEYLCSLFEINISSICLLPDSNTNDQISIIEWATKHQKRFQKLSFDCNRMNDTAAEFILSKINQAVDVFICFKTSPSFKTNLKFEGQSLLFRVSNWFSLENLLSINCSELHVNESKLTNIDMNSFLKHWISRDLKFKKMSILMMEVVKYDDLFNGIPFEKRTNDVERVYHDFYGPRTISGGYDIKRNDGMIATIVPQRTHIENEFFTMIVWDKQ</sequence>
<organism evidence="2 3">
    <name type="scientific">Caenorhabditis tropicalis</name>
    <dbReference type="NCBI Taxonomy" id="1561998"/>
    <lineage>
        <taxon>Eukaryota</taxon>
        <taxon>Metazoa</taxon>
        <taxon>Ecdysozoa</taxon>
        <taxon>Nematoda</taxon>
        <taxon>Chromadorea</taxon>
        <taxon>Rhabditida</taxon>
        <taxon>Rhabditina</taxon>
        <taxon>Rhabditomorpha</taxon>
        <taxon>Rhabditoidea</taxon>
        <taxon>Rhabditidae</taxon>
        <taxon>Peloderinae</taxon>
        <taxon>Caenorhabditis</taxon>
    </lineage>
</organism>
<dbReference type="PANTHER" id="PTHR21503">
    <property type="entry name" value="F-BOX-CONTAINING HYPOTHETICAL PROTEIN C.ELEGANS"/>
    <property type="match status" value="1"/>
</dbReference>
<name>A0A1I7THZ1_9PELO</name>
<accession>A0A1I7THZ1</accession>
<evidence type="ECO:0000259" key="1">
    <source>
        <dbReference type="Pfam" id="PF07735"/>
    </source>
</evidence>
<evidence type="ECO:0000313" key="2">
    <source>
        <dbReference type="Proteomes" id="UP000095282"/>
    </source>
</evidence>
<dbReference type="Pfam" id="PF07735">
    <property type="entry name" value="FBA_2"/>
    <property type="match status" value="1"/>
</dbReference>
<protein>
    <submittedName>
        <fullName evidence="3">FBA_2 domain-containing protein</fullName>
    </submittedName>
</protein>
<feature type="domain" description="Sdz-33 F-box" evidence="1">
    <location>
        <begin position="201"/>
        <end position="244"/>
    </location>
</feature>
<proteinExistence type="predicted"/>
<dbReference type="WBParaSite" id="Csp11.Scaffold620.g6114.t1">
    <property type="protein sequence ID" value="Csp11.Scaffold620.g6114.t1"/>
    <property type="gene ID" value="Csp11.Scaffold620.g6114"/>
</dbReference>
<reference evidence="3" key="1">
    <citation type="submission" date="2016-11" db="UniProtKB">
        <authorList>
            <consortium name="WormBaseParasite"/>
        </authorList>
    </citation>
    <scope>IDENTIFICATION</scope>
</reference>
<dbReference type="Proteomes" id="UP000095282">
    <property type="component" value="Unplaced"/>
</dbReference>
<dbReference type="InterPro" id="IPR012885">
    <property type="entry name" value="F-box_Sdz-33"/>
</dbReference>